<dbReference type="InterPro" id="IPR029753">
    <property type="entry name" value="D-isomer_DH_CS"/>
</dbReference>
<feature type="domain" description="D-isomer specific 2-hydroxyacid dehydrogenase catalytic" evidence="4">
    <location>
        <begin position="7"/>
        <end position="320"/>
    </location>
</feature>
<dbReference type="Gene3D" id="3.40.50.720">
    <property type="entry name" value="NAD(P)-binding Rossmann-like Domain"/>
    <property type="match status" value="2"/>
</dbReference>
<dbReference type="GO" id="GO:0016618">
    <property type="term" value="F:hydroxypyruvate reductase [NAD(P)H] activity"/>
    <property type="evidence" value="ECO:0007669"/>
    <property type="project" value="TreeGrafter"/>
</dbReference>
<protein>
    <submittedName>
        <fullName evidence="6">D-glycerate dehydrogenase</fullName>
    </submittedName>
</protein>
<evidence type="ECO:0000259" key="5">
    <source>
        <dbReference type="Pfam" id="PF02826"/>
    </source>
</evidence>
<dbReference type="PANTHER" id="PTHR10996:SF283">
    <property type="entry name" value="GLYOXYLATE_HYDROXYPYRUVATE REDUCTASE B"/>
    <property type="match status" value="1"/>
</dbReference>
<dbReference type="InterPro" id="IPR050223">
    <property type="entry name" value="D-isomer_2-hydroxyacid_DH"/>
</dbReference>
<evidence type="ECO:0000256" key="1">
    <source>
        <dbReference type="ARBA" id="ARBA00005854"/>
    </source>
</evidence>
<keyword evidence="7" id="KW-1185">Reference proteome</keyword>
<dbReference type="InterPro" id="IPR029752">
    <property type="entry name" value="D-isomer_DH_CS1"/>
</dbReference>
<feature type="domain" description="D-isomer specific 2-hydroxyacid dehydrogenase NAD-binding" evidence="5">
    <location>
        <begin position="110"/>
        <end position="288"/>
    </location>
</feature>
<evidence type="ECO:0000256" key="3">
    <source>
        <dbReference type="RuleBase" id="RU003719"/>
    </source>
</evidence>
<comment type="similarity">
    <text evidence="1 3">Belongs to the D-isomer specific 2-hydroxyacid dehydrogenase family.</text>
</comment>
<dbReference type="Pfam" id="PF02826">
    <property type="entry name" value="2-Hacid_dh_C"/>
    <property type="match status" value="1"/>
</dbReference>
<reference evidence="6 7" key="1">
    <citation type="submission" date="2018-12" db="EMBL/GenBank/DDBJ databases">
        <title>Bacillus chawlae sp. nov., Bacillus glennii sp. nov., and Bacillus saganii sp. nov. Isolated from the Vehicle Assembly Building at Kennedy Space Center where the Viking Spacecraft were Assembled.</title>
        <authorList>
            <person name="Seuylemezian A."/>
            <person name="Vaishampayan P."/>
        </authorList>
    </citation>
    <scope>NUCLEOTIDE SEQUENCE [LARGE SCALE GENOMIC DNA]</scope>
    <source>
        <strain evidence="6 7">L5</strain>
    </source>
</reference>
<dbReference type="GO" id="GO:0030267">
    <property type="term" value="F:glyoxylate reductase (NADPH) activity"/>
    <property type="evidence" value="ECO:0007669"/>
    <property type="project" value="TreeGrafter"/>
</dbReference>
<dbReference type="InterPro" id="IPR006140">
    <property type="entry name" value="D-isomer_DH_NAD-bd"/>
</dbReference>
<dbReference type="FunFam" id="3.40.50.720:FF:000462">
    <property type="entry name" value="Glyoxylate reductase (NADP+)"/>
    <property type="match status" value="1"/>
</dbReference>
<name>A0A433HRL2_9BACI</name>
<keyword evidence="2 3" id="KW-0560">Oxidoreductase</keyword>
<evidence type="ECO:0000313" key="7">
    <source>
        <dbReference type="Proteomes" id="UP000267430"/>
    </source>
</evidence>
<comment type="caution">
    <text evidence="6">The sequence shown here is derived from an EMBL/GenBank/DDBJ whole genome shotgun (WGS) entry which is preliminary data.</text>
</comment>
<organism evidence="6 7">
    <name type="scientific">Peribacillus cavernae</name>
    <dbReference type="NCBI Taxonomy" id="1674310"/>
    <lineage>
        <taxon>Bacteria</taxon>
        <taxon>Bacillati</taxon>
        <taxon>Bacillota</taxon>
        <taxon>Bacilli</taxon>
        <taxon>Bacillales</taxon>
        <taxon>Bacillaceae</taxon>
        <taxon>Peribacillus</taxon>
    </lineage>
</organism>
<evidence type="ECO:0000259" key="4">
    <source>
        <dbReference type="Pfam" id="PF00389"/>
    </source>
</evidence>
<dbReference type="PANTHER" id="PTHR10996">
    <property type="entry name" value="2-HYDROXYACID DEHYDROGENASE-RELATED"/>
    <property type="match status" value="1"/>
</dbReference>
<dbReference type="OrthoDB" id="9805416at2"/>
<dbReference type="InterPro" id="IPR006139">
    <property type="entry name" value="D-isomer_2_OHA_DH_cat_dom"/>
</dbReference>
<dbReference type="CDD" id="cd05301">
    <property type="entry name" value="GDH"/>
    <property type="match status" value="1"/>
</dbReference>
<gene>
    <name evidence="6" type="ORF">ELQ35_04795</name>
</gene>
<dbReference type="Pfam" id="PF00389">
    <property type="entry name" value="2-Hacid_dh"/>
    <property type="match status" value="1"/>
</dbReference>
<dbReference type="EMBL" id="RYZZ01000006">
    <property type="protein sequence ID" value="RUQ30915.1"/>
    <property type="molecule type" value="Genomic_DNA"/>
</dbReference>
<dbReference type="Proteomes" id="UP000267430">
    <property type="component" value="Unassembled WGS sequence"/>
</dbReference>
<proteinExistence type="inferred from homology"/>
<evidence type="ECO:0000256" key="2">
    <source>
        <dbReference type="ARBA" id="ARBA00023002"/>
    </source>
</evidence>
<dbReference type="InterPro" id="IPR036291">
    <property type="entry name" value="NAD(P)-bd_dom_sf"/>
</dbReference>
<dbReference type="PROSITE" id="PS00671">
    <property type="entry name" value="D_2_HYDROXYACID_DH_3"/>
    <property type="match status" value="1"/>
</dbReference>
<dbReference type="SUPFAM" id="SSF52283">
    <property type="entry name" value="Formate/glycerate dehydrogenase catalytic domain-like"/>
    <property type="match status" value="1"/>
</dbReference>
<sequence>MKPKVYITRKLPEPIINKISNAFEVRMWGEEDTPVPYHILEEEMEDIDGLLCLLTENVDEPLIKKAKNLKIIANMAVGYNNIDVNSATNQGIMVTNTPGVLTETTADLTFALLMATARRLVEASADLRNGDWNTWSPMQLTGQDIYGSTLGIIGLGRIGEALVKRAKGFDMDVLYYNRSKKVEQENGLGITYTSLENLLQVSDYVCVMVPYTAETENLIDSEQLALMKKNAILINTARGGIVNETALYNALKNREIWGAGLDVFETEPVSLDHPLLTLPNVVALPHIGSASIATRMKMADLAVSNLTAGLQNEKPKNLVNDVSFLD</sequence>
<dbReference type="SUPFAM" id="SSF51735">
    <property type="entry name" value="NAD(P)-binding Rossmann-fold domains"/>
    <property type="match status" value="1"/>
</dbReference>
<evidence type="ECO:0000313" key="6">
    <source>
        <dbReference type="EMBL" id="RUQ30915.1"/>
    </source>
</evidence>
<dbReference type="AlphaFoldDB" id="A0A433HRL2"/>
<accession>A0A433HRL2</accession>
<dbReference type="PROSITE" id="PS00065">
    <property type="entry name" value="D_2_HYDROXYACID_DH_1"/>
    <property type="match status" value="1"/>
</dbReference>
<dbReference type="RefSeq" id="WP_126863700.1">
    <property type="nucleotide sequence ID" value="NZ_JAUSTX010000005.1"/>
</dbReference>
<dbReference type="GO" id="GO:0005829">
    <property type="term" value="C:cytosol"/>
    <property type="evidence" value="ECO:0007669"/>
    <property type="project" value="TreeGrafter"/>
</dbReference>
<dbReference type="GO" id="GO:0051287">
    <property type="term" value="F:NAD binding"/>
    <property type="evidence" value="ECO:0007669"/>
    <property type="project" value="InterPro"/>
</dbReference>